<protein>
    <submittedName>
        <fullName evidence="1">Uncharacterized protein</fullName>
    </submittedName>
</protein>
<name>C0PJN8_MAIZE</name>
<reference evidence="1" key="1">
    <citation type="journal article" date="2009" name="PLoS Genet.">
        <title>Sequencing, mapping, and analysis of 27,455 maize full-length cDNAs.</title>
        <authorList>
            <person name="Soderlund C."/>
            <person name="Descour A."/>
            <person name="Kudrna D."/>
            <person name="Bomhoff M."/>
            <person name="Boyd L."/>
            <person name="Currie J."/>
            <person name="Angelova A."/>
            <person name="Collura K."/>
            <person name="Wissotski M."/>
            <person name="Ashley E."/>
            <person name="Morrow D."/>
            <person name="Fernandes J."/>
            <person name="Walbot V."/>
            <person name="Yu Y."/>
        </authorList>
    </citation>
    <scope>NUCLEOTIDE SEQUENCE</scope>
    <source>
        <strain evidence="1">B73</strain>
    </source>
</reference>
<proteinExistence type="evidence at transcript level"/>
<sequence length="73" mass="8466">MLRAITFIKSTCKLQIVLLHHSMILFHASSSLLKVPKWLSTTRKECLGGRCITLMFSRLNCNAKRSFQWDLLE</sequence>
<accession>C0PJN8</accession>
<dbReference type="EMBL" id="BT068507">
    <property type="protein sequence ID" value="ACN35404.1"/>
    <property type="molecule type" value="mRNA"/>
</dbReference>
<dbReference type="AlphaFoldDB" id="C0PJN8"/>
<organism evidence="1">
    <name type="scientific">Zea mays</name>
    <name type="common">Maize</name>
    <dbReference type="NCBI Taxonomy" id="4577"/>
    <lineage>
        <taxon>Eukaryota</taxon>
        <taxon>Viridiplantae</taxon>
        <taxon>Streptophyta</taxon>
        <taxon>Embryophyta</taxon>
        <taxon>Tracheophyta</taxon>
        <taxon>Spermatophyta</taxon>
        <taxon>Magnoliopsida</taxon>
        <taxon>Liliopsida</taxon>
        <taxon>Poales</taxon>
        <taxon>Poaceae</taxon>
        <taxon>PACMAD clade</taxon>
        <taxon>Panicoideae</taxon>
        <taxon>Andropogonodae</taxon>
        <taxon>Andropogoneae</taxon>
        <taxon>Tripsacinae</taxon>
        <taxon>Zea</taxon>
    </lineage>
</organism>
<evidence type="ECO:0000313" key="1">
    <source>
        <dbReference type="EMBL" id="ACN35404.1"/>
    </source>
</evidence>